<dbReference type="PANTHER" id="PTHR24279:SF120">
    <property type="entry name" value="CYTOCHROME P450"/>
    <property type="match status" value="1"/>
</dbReference>
<dbReference type="InterPro" id="IPR050479">
    <property type="entry name" value="CYP11_CYP27_families"/>
</dbReference>
<evidence type="ECO:0000256" key="2">
    <source>
        <dbReference type="ARBA" id="ARBA00010617"/>
    </source>
</evidence>
<dbReference type="GO" id="GO:0016705">
    <property type="term" value="F:oxidoreductase activity, acting on paired donors, with incorporation or reduction of molecular oxygen"/>
    <property type="evidence" value="ECO:0007669"/>
    <property type="project" value="InterPro"/>
</dbReference>
<dbReference type="SUPFAM" id="SSF48264">
    <property type="entry name" value="Cytochrome P450"/>
    <property type="match status" value="1"/>
</dbReference>
<dbReference type="OrthoDB" id="3945418at2759"/>
<protein>
    <submittedName>
        <fullName evidence="10">Cytochrome P450 49a1</fullName>
    </submittedName>
</protein>
<dbReference type="GO" id="GO:0005506">
    <property type="term" value="F:iron ion binding"/>
    <property type="evidence" value="ECO:0007669"/>
    <property type="project" value="InterPro"/>
</dbReference>
<dbReference type="PROSITE" id="PS00086">
    <property type="entry name" value="CYTOCHROME_P450"/>
    <property type="match status" value="1"/>
</dbReference>
<evidence type="ECO:0000256" key="9">
    <source>
        <dbReference type="RuleBase" id="RU000461"/>
    </source>
</evidence>
<dbReference type="STRING" id="6573.A0A210QQ50"/>
<evidence type="ECO:0000313" key="10">
    <source>
        <dbReference type="EMBL" id="OWF50844.1"/>
    </source>
</evidence>
<reference evidence="10 11" key="1">
    <citation type="journal article" date="2017" name="Nat. Ecol. Evol.">
        <title>Scallop genome provides insights into evolution of bilaterian karyotype and development.</title>
        <authorList>
            <person name="Wang S."/>
            <person name="Zhang J."/>
            <person name="Jiao W."/>
            <person name="Li J."/>
            <person name="Xun X."/>
            <person name="Sun Y."/>
            <person name="Guo X."/>
            <person name="Huan P."/>
            <person name="Dong B."/>
            <person name="Zhang L."/>
            <person name="Hu X."/>
            <person name="Sun X."/>
            <person name="Wang J."/>
            <person name="Zhao C."/>
            <person name="Wang Y."/>
            <person name="Wang D."/>
            <person name="Huang X."/>
            <person name="Wang R."/>
            <person name="Lv J."/>
            <person name="Li Y."/>
            <person name="Zhang Z."/>
            <person name="Liu B."/>
            <person name="Lu W."/>
            <person name="Hui Y."/>
            <person name="Liang J."/>
            <person name="Zhou Z."/>
            <person name="Hou R."/>
            <person name="Li X."/>
            <person name="Liu Y."/>
            <person name="Li H."/>
            <person name="Ning X."/>
            <person name="Lin Y."/>
            <person name="Zhao L."/>
            <person name="Xing Q."/>
            <person name="Dou J."/>
            <person name="Li Y."/>
            <person name="Mao J."/>
            <person name="Guo H."/>
            <person name="Dou H."/>
            <person name="Li T."/>
            <person name="Mu C."/>
            <person name="Jiang W."/>
            <person name="Fu Q."/>
            <person name="Fu X."/>
            <person name="Miao Y."/>
            <person name="Liu J."/>
            <person name="Yu Q."/>
            <person name="Li R."/>
            <person name="Liao H."/>
            <person name="Li X."/>
            <person name="Kong Y."/>
            <person name="Jiang Z."/>
            <person name="Chourrout D."/>
            <person name="Li R."/>
            <person name="Bao Z."/>
        </authorList>
    </citation>
    <scope>NUCLEOTIDE SEQUENCE [LARGE SCALE GENOMIC DNA]</scope>
    <source>
        <strain evidence="10 11">PY_sf001</strain>
    </source>
</reference>
<evidence type="ECO:0000256" key="4">
    <source>
        <dbReference type="ARBA" id="ARBA00022723"/>
    </source>
</evidence>
<dbReference type="GO" id="GO:0020037">
    <property type="term" value="F:heme binding"/>
    <property type="evidence" value="ECO:0007669"/>
    <property type="project" value="InterPro"/>
</dbReference>
<name>A0A210QQ50_MIZYE</name>
<feature type="binding site" description="axial binding residue" evidence="8">
    <location>
        <position position="462"/>
    </location>
    <ligand>
        <name>heme</name>
        <dbReference type="ChEBI" id="CHEBI:30413"/>
    </ligand>
    <ligandPart>
        <name>Fe</name>
        <dbReference type="ChEBI" id="CHEBI:18248"/>
    </ligandPart>
</feature>
<evidence type="ECO:0000313" key="11">
    <source>
        <dbReference type="Proteomes" id="UP000242188"/>
    </source>
</evidence>
<comment type="caution">
    <text evidence="10">The sequence shown here is derived from an EMBL/GenBank/DDBJ whole genome shotgun (WGS) entry which is preliminary data.</text>
</comment>
<dbReference type="GO" id="GO:0004497">
    <property type="term" value="F:monooxygenase activity"/>
    <property type="evidence" value="ECO:0007669"/>
    <property type="project" value="UniProtKB-KW"/>
</dbReference>
<evidence type="ECO:0000256" key="1">
    <source>
        <dbReference type="ARBA" id="ARBA00001971"/>
    </source>
</evidence>
<evidence type="ECO:0000256" key="5">
    <source>
        <dbReference type="ARBA" id="ARBA00023002"/>
    </source>
</evidence>
<dbReference type="PRINTS" id="PR00463">
    <property type="entry name" value="EP450I"/>
</dbReference>
<dbReference type="InterPro" id="IPR002401">
    <property type="entry name" value="Cyt_P450_E_grp-I"/>
</dbReference>
<keyword evidence="3 8" id="KW-0349">Heme</keyword>
<gene>
    <name evidence="10" type="ORF">KP79_PYT13806</name>
</gene>
<dbReference type="InterPro" id="IPR017972">
    <property type="entry name" value="Cyt_P450_CS"/>
</dbReference>
<proteinExistence type="inferred from homology"/>
<dbReference type="InterPro" id="IPR036396">
    <property type="entry name" value="Cyt_P450_sf"/>
</dbReference>
<keyword evidence="6 8" id="KW-0408">Iron</keyword>
<evidence type="ECO:0000256" key="6">
    <source>
        <dbReference type="ARBA" id="ARBA00023004"/>
    </source>
</evidence>
<keyword evidence="11" id="KW-1185">Reference proteome</keyword>
<dbReference type="PANTHER" id="PTHR24279">
    <property type="entry name" value="CYTOCHROME P450"/>
    <property type="match status" value="1"/>
</dbReference>
<dbReference type="CDD" id="cd11054">
    <property type="entry name" value="CYP24A1-like"/>
    <property type="match status" value="1"/>
</dbReference>
<evidence type="ECO:0000256" key="3">
    <source>
        <dbReference type="ARBA" id="ARBA00022617"/>
    </source>
</evidence>
<keyword evidence="7 9" id="KW-0503">Monooxygenase</keyword>
<sequence>MAATGVRSSRLLQVLHNAVPRTSLVHTAAVFDSTAGDAKPFHDIPGPSGIYNVPYIGTMLQFKPFSDVGTRDIESLLRTFRERYGDISKFRMGGDYCVCIFSPNLCQQALADSPKFPERFSLQMFKTFYERTGEQQGLFLLNGENWARVRKPTQKLTNRPTSLEPYLPKLCIVADDYVHKLRQSLFMDDVLQSLYRFTTESIGMLCFNKRLECLDGGHTFDTIIYGLDIFVEAINKDLKALMRPSKYLKLKTPFYRKFERTFLGLRNLCKEHVTELIDEYHHLEEAGLLETHMAKDSNMVFTLLQDKRLDEGTVTTTVTDMFIGGVDAAAKTMSLVLQNPSIHPDKQEKLYEELQAAGLSSGQPLTNRVLSSLSYLNACIKESMRPVSMVVEPLTIPENVLHLVFLKLTYVLVGNSLMVKDNRYFEDPEQFMPERWLRSNTTTSQVVKAFANLPFGHGNRNCVGKRFAEREMQIGVAKVIIVKKRESGNGF</sequence>
<comment type="similarity">
    <text evidence="2 9">Belongs to the cytochrome P450 family.</text>
</comment>
<dbReference type="Pfam" id="PF00067">
    <property type="entry name" value="p450"/>
    <property type="match status" value="1"/>
</dbReference>
<keyword evidence="5 9" id="KW-0560">Oxidoreductase</keyword>
<accession>A0A210QQ50</accession>
<dbReference type="EMBL" id="NEDP02002420">
    <property type="protein sequence ID" value="OWF50844.1"/>
    <property type="molecule type" value="Genomic_DNA"/>
</dbReference>
<organism evidence="10 11">
    <name type="scientific">Mizuhopecten yessoensis</name>
    <name type="common">Japanese scallop</name>
    <name type="synonym">Patinopecten yessoensis</name>
    <dbReference type="NCBI Taxonomy" id="6573"/>
    <lineage>
        <taxon>Eukaryota</taxon>
        <taxon>Metazoa</taxon>
        <taxon>Spiralia</taxon>
        <taxon>Lophotrochozoa</taxon>
        <taxon>Mollusca</taxon>
        <taxon>Bivalvia</taxon>
        <taxon>Autobranchia</taxon>
        <taxon>Pteriomorphia</taxon>
        <taxon>Pectinida</taxon>
        <taxon>Pectinoidea</taxon>
        <taxon>Pectinidae</taxon>
        <taxon>Mizuhopecten</taxon>
    </lineage>
</organism>
<dbReference type="Gene3D" id="1.10.630.10">
    <property type="entry name" value="Cytochrome P450"/>
    <property type="match status" value="1"/>
</dbReference>
<comment type="cofactor">
    <cofactor evidence="1 8">
        <name>heme</name>
        <dbReference type="ChEBI" id="CHEBI:30413"/>
    </cofactor>
</comment>
<dbReference type="InterPro" id="IPR001128">
    <property type="entry name" value="Cyt_P450"/>
</dbReference>
<dbReference type="Proteomes" id="UP000242188">
    <property type="component" value="Unassembled WGS sequence"/>
</dbReference>
<dbReference type="AlphaFoldDB" id="A0A210QQ50"/>
<evidence type="ECO:0000256" key="7">
    <source>
        <dbReference type="ARBA" id="ARBA00023033"/>
    </source>
</evidence>
<evidence type="ECO:0000256" key="8">
    <source>
        <dbReference type="PIRSR" id="PIRSR602401-1"/>
    </source>
</evidence>
<keyword evidence="4 8" id="KW-0479">Metal-binding</keyword>
<dbReference type="PRINTS" id="PR00385">
    <property type="entry name" value="P450"/>
</dbReference>